<keyword evidence="2" id="KW-1185">Reference proteome</keyword>
<dbReference type="EMBL" id="JACJID010000003">
    <property type="protein sequence ID" value="MBA8927703.1"/>
    <property type="molecule type" value="Genomic_DNA"/>
</dbReference>
<dbReference type="Proteomes" id="UP000517916">
    <property type="component" value="Unassembled WGS sequence"/>
</dbReference>
<proteinExistence type="predicted"/>
<reference evidence="1 2" key="1">
    <citation type="submission" date="2020-08" db="EMBL/GenBank/DDBJ databases">
        <title>Genomic Encyclopedia of Archaeal and Bacterial Type Strains, Phase II (KMG-II): from individual species to whole genera.</title>
        <authorList>
            <person name="Goeker M."/>
        </authorList>
    </citation>
    <scope>NUCLEOTIDE SEQUENCE [LARGE SCALE GENOMIC DNA]</scope>
    <source>
        <strain evidence="1 2">DSM 43850</strain>
    </source>
</reference>
<evidence type="ECO:0000313" key="1">
    <source>
        <dbReference type="EMBL" id="MBA8927703.1"/>
    </source>
</evidence>
<accession>A0ABR6BLB6</accession>
<evidence type="ECO:0000313" key="2">
    <source>
        <dbReference type="Proteomes" id="UP000517916"/>
    </source>
</evidence>
<protein>
    <submittedName>
        <fullName evidence="1">Uncharacterized protein</fullName>
    </submittedName>
</protein>
<sequence length="110" mass="11871">MSDYPVTPFWVGEVLGDLARGSWFRSCTGAEYFTSDGGGPDFGVFRSVHQEAGIVEDLHCTGCVVEDGEELFLIPDGEHEPVWMRQLVLTAKGRELHAQRTGGEGGGQAG</sequence>
<gene>
    <name evidence="1" type="ORF">BC739_004909</name>
</gene>
<comment type="caution">
    <text evidence="1">The sequence shown here is derived from an EMBL/GenBank/DDBJ whole genome shotgun (WGS) entry which is preliminary data.</text>
</comment>
<organism evidence="1 2">
    <name type="scientific">Kutzneria viridogrisea</name>
    <dbReference type="NCBI Taxonomy" id="47990"/>
    <lineage>
        <taxon>Bacteria</taxon>
        <taxon>Bacillati</taxon>
        <taxon>Actinomycetota</taxon>
        <taxon>Actinomycetes</taxon>
        <taxon>Pseudonocardiales</taxon>
        <taxon>Pseudonocardiaceae</taxon>
        <taxon>Kutzneria</taxon>
    </lineage>
</organism>
<dbReference type="RefSeq" id="WP_182838447.1">
    <property type="nucleotide sequence ID" value="NZ_BAAABQ010000025.1"/>
</dbReference>
<name>A0ABR6BLB6_9PSEU</name>